<accession>A0A1Y1VFI0</accession>
<organism evidence="2 3">
    <name type="scientific">Piromyces finnis</name>
    <dbReference type="NCBI Taxonomy" id="1754191"/>
    <lineage>
        <taxon>Eukaryota</taxon>
        <taxon>Fungi</taxon>
        <taxon>Fungi incertae sedis</taxon>
        <taxon>Chytridiomycota</taxon>
        <taxon>Chytridiomycota incertae sedis</taxon>
        <taxon>Neocallimastigomycetes</taxon>
        <taxon>Neocallimastigales</taxon>
        <taxon>Neocallimastigaceae</taxon>
        <taxon>Piromyces</taxon>
    </lineage>
</organism>
<feature type="region of interest" description="Disordered" evidence="1">
    <location>
        <begin position="1"/>
        <end position="67"/>
    </location>
</feature>
<dbReference type="EMBL" id="MCFH01000010">
    <property type="protein sequence ID" value="ORX54837.1"/>
    <property type="molecule type" value="Genomic_DNA"/>
</dbReference>
<comment type="caution">
    <text evidence="2">The sequence shown here is derived from an EMBL/GenBank/DDBJ whole genome shotgun (WGS) entry which is preliminary data.</text>
</comment>
<name>A0A1Y1VFI0_9FUNG</name>
<dbReference type="Proteomes" id="UP000193719">
    <property type="component" value="Unassembled WGS sequence"/>
</dbReference>
<gene>
    <name evidence="2" type="ORF">BCR36DRAFT_368466</name>
</gene>
<evidence type="ECO:0000256" key="1">
    <source>
        <dbReference type="SAM" id="MobiDB-lite"/>
    </source>
</evidence>
<feature type="compositionally biased region" description="Acidic residues" evidence="1">
    <location>
        <begin position="35"/>
        <end position="62"/>
    </location>
</feature>
<keyword evidence="3" id="KW-1185">Reference proteome</keyword>
<reference evidence="2 3" key="1">
    <citation type="submission" date="2016-08" db="EMBL/GenBank/DDBJ databases">
        <title>Genomes of anaerobic fungi encode conserved fungal cellulosomes for biomass hydrolysis.</title>
        <authorList>
            <consortium name="DOE Joint Genome Institute"/>
            <person name="Haitjema C.H."/>
            <person name="Gilmore S.P."/>
            <person name="Henske J.K."/>
            <person name="Solomon K.V."/>
            <person name="De Groot R."/>
            <person name="Kuo A."/>
            <person name="Mondo S.J."/>
            <person name="Salamov A.A."/>
            <person name="Labutti K."/>
            <person name="Zhao Z."/>
            <person name="Chiniquy J."/>
            <person name="Barry K."/>
            <person name="Brewer H.M."/>
            <person name="Purvine S.O."/>
            <person name="Wright A.T."/>
            <person name="Boxma B."/>
            <person name="Van Alen T."/>
            <person name="Hackstein J.H."/>
            <person name="Baker S.E."/>
            <person name="Grigoriev I.V."/>
            <person name="O'Malley M.A."/>
        </authorList>
    </citation>
    <scope>NUCLEOTIDE SEQUENCE [LARGE SCALE GENOMIC DNA]</scope>
    <source>
        <strain evidence="3">finn</strain>
    </source>
</reference>
<dbReference type="AlphaFoldDB" id="A0A1Y1VFI0"/>
<sequence>MDPTEGKIIIGENFGRTEISDEDNKVKNEEQQVVEIEEEEEEEEGFDFDDDVIVNDDVEEDNGTSGSIGMSFSSALDSFRNAGVSYNTINPKEEGFDPNDIKGTAPKIFERLLDMDNPSLNKELYQILIDYDGIQFFLYLFKFVVIILDSKT</sequence>
<protein>
    <submittedName>
        <fullName evidence="2">Uncharacterized protein</fullName>
    </submittedName>
</protein>
<proteinExistence type="predicted"/>
<evidence type="ECO:0000313" key="3">
    <source>
        <dbReference type="Proteomes" id="UP000193719"/>
    </source>
</evidence>
<evidence type="ECO:0000313" key="2">
    <source>
        <dbReference type="EMBL" id="ORX54837.1"/>
    </source>
</evidence>
<feature type="compositionally biased region" description="Basic and acidic residues" evidence="1">
    <location>
        <begin position="18"/>
        <end position="30"/>
    </location>
</feature>
<reference evidence="2 3" key="2">
    <citation type="submission" date="2016-08" db="EMBL/GenBank/DDBJ databases">
        <title>Pervasive Adenine N6-methylation of Active Genes in Fungi.</title>
        <authorList>
            <consortium name="DOE Joint Genome Institute"/>
            <person name="Mondo S.J."/>
            <person name="Dannebaum R.O."/>
            <person name="Kuo R.C."/>
            <person name="Labutti K."/>
            <person name="Haridas S."/>
            <person name="Kuo A."/>
            <person name="Salamov A."/>
            <person name="Ahrendt S.R."/>
            <person name="Lipzen A."/>
            <person name="Sullivan W."/>
            <person name="Andreopoulos W.B."/>
            <person name="Clum A."/>
            <person name="Lindquist E."/>
            <person name="Daum C."/>
            <person name="Ramamoorthy G.K."/>
            <person name="Gryganskyi A."/>
            <person name="Culley D."/>
            <person name="Magnuson J.K."/>
            <person name="James T.Y."/>
            <person name="O'Malley M.A."/>
            <person name="Stajich J.E."/>
            <person name="Spatafora J.W."/>
            <person name="Visel A."/>
            <person name="Grigoriev I.V."/>
        </authorList>
    </citation>
    <scope>NUCLEOTIDE SEQUENCE [LARGE SCALE GENOMIC DNA]</scope>
    <source>
        <strain evidence="3">finn</strain>
    </source>
</reference>